<dbReference type="InterPro" id="IPR001451">
    <property type="entry name" value="Hexapep"/>
</dbReference>
<dbReference type="InterPro" id="IPR051159">
    <property type="entry name" value="Hexapeptide_acetyltransf"/>
</dbReference>
<proteinExistence type="inferred from homology"/>
<dbReference type="Pfam" id="PF00132">
    <property type="entry name" value="Hexapep"/>
    <property type="match status" value="1"/>
</dbReference>
<dbReference type="CDD" id="cd04647">
    <property type="entry name" value="LbH_MAT_like"/>
    <property type="match status" value="1"/>
</dbReference>
<dbReference type="PANTHER" id="PTHR23416">
    <property type="entry name" value="SIALIC ACID SYNTHASE-RELATED"/>
    <property type="match status" value="1"/>
</dbReference>
<dbReference type="PROSITE" id="PS00101">
    <property type="entry name" value="HEXAPEP_TRANSFERASES"/>
    <property type="match status" value="1"/>
</dbReference>
<keyword evidence="4" id="KW-0012">Acyltransferase</keyword>
<keyword evidence="3" id="KW-0677">Repeat</keyword>
<dbReference type="InterPro" id="IPR011004">
    <property type="entry name" value="Trimer_LpxA-like_sf"/>
</dbReference>
<dbReference type="GO" id="GO:0008374">
    <property type="term" value="F:O-acyltransferase activity"/>
    <property type="evidence" value="ECO:0007669"/>
    <property type="project" value="TreeGrafter"/>
</dbReference>
<gene>
    <name evidence="5" type="ORF">RJ45_22465</name>
</gene>
<dbReference type="Proteomes" id="UP000031278">
    <property type="component" value="Unassembled WGS sequence"/>
</dbReference>
<name>A0A0B9GXW6_9GAMM</name>
<sequence length="216" mass="22830">MAYYYHEQVLSGSDDQQSCQQTIRQRLRASGAEVSDAVIFNGQPRVFYTLVSGEPAAGAEIADYAGCLTIGEGSYIDSSFVPAFPSTVTKITSVKRPGKPAGKITLGRNVVLQGTAIVAYQEVSIGDEVILGGMVTIMDCDGHDTVRRGDPGEVDRLDVRPVRIGNAVWIGNQASILKGVSIGDNAVIGAHSVVTKDVPANTVVAGNPARIIKEIK</sequence>
<protein>
    <recommendedName>
        <fullName evidence="7">Maltose acetyltransferase</fullName>
    </recommendedName>
</protein>
<dbReference type="AlphaFoldDB" id="A0A0B9GXW6"/>
<evidence type="ECO:0008006" key="7">
    <source>
        <dbReference type="Google" id="ProtNLM"/>
    </source>
</evidence>
<dbReference type="Gene3D" id="2.160.10.10">
    <property type="entry name" value="Hexapeptide repeat proteins"/>
    <property type="match status" value="1"/>
</dbReference>
<dbReference type="EMBL" id="JWLZ01000199">
    <property type="protein sequence ID" value="KHT61507.1"/>
    <property type="molecule type" value="Genomic_DNA"/>
</dbReference>
<dbReference type="SUPFAM" id="SSF51161">
    <property type="entry name" value="Trimeric LpxA-like enzymes"/>
    <property type="match status" value="1"/>
</dbReference>
<dbReference type="PANTHER" id="PTHR23416:SF23">
    <property type="entry name" value="ACETYLTRANSFERASE C18B11.09C-RELATED"/>
    <property type="match status" value="1"/>
</dbReference>
<dbReference type="GO" id="GO:0005829">
    <property type="term" value="C:cytosol"/>
    <property type="evidence" value="ECO:0007669"/>
    <property type="project" value="TreeGrafter"/>
</dbReference>
<evidence type="ECO:0000256" key="4">
    <source>
        <dbReference type="ARBA" id="ARBA00023315"/>
    </source>
</evidence>
<comment type="similarity">
    <text evidence="1">Belongs to the transferase hexapeptide repeat family.</text>
</comment>
<evidence type="ECO:0000313" key="6">
    <source>
        <dbReference type="Proteomes" id="UP000031278"/>
    </source>
</evidence>
<comment type="caution">
    <text evidence="5">The sequence shown here is derived from an EMBL/GenBank/DDBJ whole genome shotgun (WGS) entry which is preliminary data.</text>
</comment>
<evidence type="ECO:0000256" key="1">
    <source>
        <dbReference type="ARBA" id="ARBA00007274"/>
    </source>
</evidence>
<keyword evidence="2" id="KW-0808">Transferase</keyword>
<evidence type="ECO:0000313" key="5">
    <source>
        <dbReference type="EMBL" id="KHT61507.1"/>
    </source>
</evidence>
<dbReference type="InterPro" id="IPR018357">
    <property type="entry name" value="Hexapep_transf_CS"/>
</dbReference>
<reference evidence="5 6" key="1">
    <citation type="submission" date="2014-12" db="EMBL/GenBank/DDBJ databases">
        <title>Genome sequencing of Photobacterium gaetbulicola AD005a.</title>
        <authorList>
            <person name="Adrian T.G.S."/>
            <person name="Chan K.G."/>
        </authorList>
    </citation>
    <scope>NUCLEOTIDE SEQUENCE [LARGE SCALE GENOMIC DNA]</scope>
    <source>
        <strain evidence="5 6">AD005a</strain>
    </source>
</reference>
<evidence type="ECO:0000256" key="3">
    <source>
        <dbReference type="ARBA" id="ARBA00022737"/>
    </source>
</evidence>
<organism evidence="5 6">
    <name type="scientific">Photobacterium gaetbulicola</name>
    <dbReference type="NCBI Taxonomy" id="1295392"/>
    <lineage>
        <taxon>Bacteria</taxon>
        <taxon>Pseudomonadati</taxon>
        <taxon>Pseudomonadota</taxon>
        <taxon>Gammaproteobacteria</taxon>
        <taxon>Vibrionales</taxon>
        <taxon>Vibrionaceae</taxon>
        <taxon>Photobacterium</taxon>
    </lineage>
</organism>
<evidence type="ECO:0000256" key="2">
    <source>
        <dbReference type="ARBA" id="ARBA00022679"/>
    </source>
</evidence>
<accession>A0A0B9GXW6</accession>
<dbReference type="RefSeq" id="WP_039467843.1">
    <property type="nucleotide sequence ID" value="NZ_JWLZ01000199.1"/>
</dbReference>